<reference evidence="2" key="1">
    <citation type="journal article" date="2019" name="Int. J. Syst. Evol. Microbiol.">
        <title>The Global Catalogue of Microorganisms (GCM) 10K type strain sequencing project: providing services to taxonomists for standard genome sequencing and annotation.</title>
        <authorList>
            <consortium name="The Broad Institute Genomics Platform"/>
            <consortium name="The Broad Institute Genome Sequencing Center for Infectious Disease"/>
            <person name="Wu L."/>
            <person name="Ma J."/>
        </authorList>
    </citation>
    <scope>NUCLEOTIDE SEQUENCE [LARGE SCALE GENOMIC DNA]</scope>
    <source>
        <strain evidence="2">CGMCC 4.1641</strain>
    </source>
</reference>
<organism evidence="1 2">
    <name type="scientific">Cohnella boryungensis</name>
    <dbReference type="NCBI Taxonomy" id="768479"/>
    <lineage>
        <taxon>Bacteria</taxon>
        <taxon>Bacillati</taxon>
        <taxon>Bacillota</taxon>
        <taxon>Bacilli</taxon>
        <taxon>Bacillales</taxon>
        <taxon>Paenibacillaceae</taxon>
        <taxon>Cohnella</taxon>
    </lineage>
</organism>
<evidence type="ECO:0000313" key="1">
    <source>
        <dbReference type="EMBL" id="MFC4304340.1"/>
    </source>
</evidence>
<name>A0ABV8SAW6_9BACL</name>
<gene>
    <name evidence="1" type="ORF">ACFO1S_12960</name>
</gene>
<keyword evidence="2" id="KW-1185">Reference proteome</keyword>
<dbReference type="RefSeq" id="WP_204601850.1">
    <property type="nucleotide sequence ID" value="NZ_JBHSED010000022.1"/>
</dbReference>
<accession>A0ABV8SAW6</accession>
<evidence type="ECO:0000313" key="2">
    <source>
        <dbReference type="Proteomes" id="UP001595755"/>
    </source>
</evidence>
<dbReference type="EMBL" id="JBHSED010000022">
    <property type="protein sequence ID" value="MFC4304340.1"/>
    <property type="molecule type" value="Genomic_DNA"/>
</dbReference>
<comment type="caution">
    <text evidence="1">The sequence shown here is derived from an EMBL/GenBank/DDBJ whole genome shotgun (WGS) entry which is preliminary data.</text>
</comment>
<sequence>MLQQLLEKSDLKGWISKCSDGRLDAAVNRDSVLVNIPLARLLCYNELSDSIHGNVESMTNACVVYITCNGPVDLHE</sequence>
<dbReference type="Proteomes" id="UP001595755">
    <property type="component" value="Unassembled WGS sequence"/>
</dbReference>
<protein>
    <submittedName>
        <fullName evidence="1">Uncharacterized protein</fullName>
    </submittedName>
</protein>
<proteinExistence type="predicted"/>